<keyword evidence="3" id="KW-1185">Reference proteome</keyword>
<dbReference type="EMBL" id="JAYRBN010000074">
    <property type="protein sequence ID" value="KAL2733337.1"/>
    <property type="molecule type" value="Genomic_DNA"/>
</dbReference>
<dbReference type="InterPro" id="IPR002110">
    <property type="entry name" value="Ankyrin_rpt"/>
</dbReference>
<evidence type="ECO:0000313" key="3">
    <source>
        <dbReference type="Proteomes" id="UP001607303"/>
    </source>
</evidence>
<proteinExistence type="predicted"/>
<sequence>MVAFTVTIRAKYQCTRRKHVELDNDYERHGRHSTVAVATVPVGTASAAIEITVASASPATAAAASATVTAETATESGVTSSLVNTINGRKELEQTLVLTNSKGGVTPLQRAAAEGHLEVVELLLKHGADVARQDTLTEGGATSKNFLRIDLLMINPRDW</sequence>
<protein>
    <submittedName>
        <fullName evidence="2">Ankyrin repeat domain-containing protein 6</fullName>
    </submittedName>
</protein>
<dbReference type="SMART" id="SM00248">
    <property type="entry name" value="ANK"/>
    <property type="match status" value="1"/>
</dbReference>
<dbReference type="Pfam" id="PF00023">
    <property type="entry name" value="Ank"/>
    <property type="match status" value="1"/>
</dbReference>
<dbReference type="Gene3D" id="1.25.40.20">
    <property type="entry name" value="Ankyrin repeat-containing domain"/>
    <property type="match status" value="1"/>
</dbReference>
<dbReference type="SUPFAM" id="SSF48403">
    <property type="entry name" value="Ankyrin repeat"/>
    <property type="match status" value="1"/>
</dbReference>
<keyword evidence="1" id="KW-0040">ANK repeat</keyword>
<dbReference type="Proteomes" id="UP001607303">
    <property type="component" value="Unassembled WGS sequence"/>
</dbReference>
<organism evidence="2 3">
    <name type="scientific">Vespula maculifrons</name>
    <name type="common">Eastern yellow jacket</name>
    <name type="synonym">Wasp</name>
    <dbReference type="NCBI Taxonomy" id="7453"/>
    <lineage>
        <taxon>Eukaryota</taxon>
        <taxon>Metazoa</taxon>
        <taxon>Ecdysozoa</taxon>
        <taxon>Arthropoda</taxon>
        <taxon>Hexapoda</taxon>
        <taxon>Insecta</taxon>
        <taxon>Pterygota</taxon>
        <taxon>Neoptera</taxon>
        <taxon>Endopterygota</taxon>
        <taxon>Hymenoptera</taxon>
        <taxon>Apocrita</taxon>
        <taxon>Aculeata</taxon>
        <taxon>Vespoidea</taxon>
        <taxon>Vespidae</taxon>
        <taxon>Vespinae</taxon>
        <taxon>Vespula</taxon>
    </lineage>
</organism>
<dbReference type="AlphaFoldDB" id="A0ABD2BKP6"/>
<dbReference type="PROSITE" id="PS50088">
    <property type="entry name" value="ANK_REPEAT"/>
    <property type="match status" value="1"/>
</dbReference>
<dbReference type="InterPro" id="IPR036770">
    <property type="entry name" value="Ankyrin_rpt-contain_sf"/>
</dbReference>
<evidence type="ECO:0000256" key="1">
    <source>
        <dbReference type="PROSITE-ProRule" id="PRU00023"/>
    </source>
</evidence>
<accession>A0ABD2BKP6</accession>
<evidence type="ECO:0000313" key="2">
    <source>
        <dbReference type="EMBL" id="KAL2733337.1"/>
    </source>
</evidence>
<reference evidence="2 3" key="1">
    <citation type="journal article" date="2024" name="Ann. Entomol. Soc. Am.">
        <title>Genomic analyses of the southern and eastern yellowjacket wasps (Hymenoptera: Vespidae) reveal evolutionary signatures of social life.</title>
        <authorList>
            <person name="Catto M.A."/>
            <person name="Caine P.B."/>
            <person name="Orr S.E."/>
            <person name="Hunt B.G."/>
            <person name="Goodisman M.A.D."/>
        </authorList>
    </citation>
    <scope>NUCLEOTIDE SEQUENCE [LARGE SCALE GENOMIC DNA]</scope>
    <source>
        <strain evidence="2">232</strain>
        <tissue evidence="2">Head and thorax</tissue>
    </source>
</reference>
<gene>
    <name evidence="2" type="ORF">V1477_014305</name>
</gene>
<feature type="repeat" description="ANK" evidence="1">
    <location>
        <begin position="103"/>
        <end position="135"/>
    </location>
</feature>
<comment type="caution">
    <text evidence="2">The sequence shown here is derived from an EMBL/GenBank/DDBJ whole genome shotgun (WGS) entry which is preliminary data.</text>
</comment>
<name>A0ABD2BKP6_VESMC</name>
<dbReference type="PROSITE" id="PS50297">
    <property type="entry name" value="ANK_REP_REGION"/>
    <property type="match status" value="1"/>
</dbReference>